<reference evidence="2" key="1">
    <citation type="submission" date="2022-08" db="EMBL/GenBank/DDBJ databases">
        <authorList>
            <consortium name="DOE Joint Genome Institute"/>
            <person name="Min B."/>
            <person name="Riley R."/>
            <person name="Sierra-Patev S."/>
            <person name="Naranjo-Ortiz M."/>
            <person name="Looney B."/>
            <person name="Konkel Z."/>
            <person name="Slot J.C."/>
            <person name="Sakamoto Y."/>
            <person name="Steenwyk J.L."/>
            <person name="Rokas A."/>
            <person name="Carro J."/>
            <person name="Camarero S."/>
            <person name="Ferreira P."/>
            <person name="Molpeceres G."/>
            <person name="Ruiz-Duenas F.J."/>
            <person name="Serrano A."/>
            <person name="Henrissat B."/>
            <person name="Drula E."/>
            <person name="Hughes K.W."/>
            <person name="Mata J.L."/>
            <person name="Ishikawa N.K."/>
            <person name="Vargas-Isla R."/>
            <person name="Ushijima S."/>
            <person name="Smith C.A."/>
            <person name="Ahrendt S."/>
            <person name="Andreopoulos W."/>
            <person name="He G."/>
            <person name="Labutti K."/>
            <person name="Lipzen A."/>
            <person name="Ng V."/>
            <person name="Sandor L."/>
            <person name="Barry K."/>
            <person name="Martinez A.T."/>
            <person name="Xiao Y."/>
            <person name="Gibbons J.G."/>
            <person name="Terashima K."/>
            <person name="Hibbett D.S."/>
            <person name="Grigoriev I.V."/>
        </authorList>
    </citation>
    <scope>NUCLEOTIDE SEQUENCE</scope>
    <source>
        <strain evidence="2">TFB10827</strain>
    </source>
</reference>
<evidence type="ECO:0000313" key="2">
    <source>
        <dbReference type="EMBL" id="KAJ3994616.1"/>
    </source>
</evidence>
<gene>
    <name evidence="2" type="ORF">F5050DRAFT_1713541</name>
</gene>
<organism evidence="2 3">
    <name type="scientific">Lentinula boryana</name>
    <dbReference type="NCBI Taxonomy" id="40481"/>
    <lineage>
        <taxon>Eukaryota</taxon>
        <taxon>Fungi</taxon>
        <taxon>Dikarya</taxon>
        <taxon>Basidiomycota</taxon>
        <taxon>Agaricomycotina</taxon>
        <taxon>Agaricomycetes</taxon>
        <taxon>Agaricomycetidae</taxon>
        <taxon>Agaricales</taxon>
        <taxon>Marasmiineae</taxon>
        <taxon>Omphalotaceae</taxon>
        <taxon>Lentinula</taxon>
    </lineage>
</organism>
<keyword evidence="1" id="KW-0732">Signal</keyword>
<dbReference type="Proteomes" id="UP001163828">
    <property type="component" value="Unassembled WGS sequence"/>
</dbReference>
<proteinExistence type="predicted"/>
<dbReference type="EMBL" id="MU790693">
    <property type="protein sequence ID" value="KAJ3994616.1"/>
    <property type="molecule type" value="Genomic_DNA"/>
</dbReference>
<keyword evidence="3" id="KW-1185">Reference proteome</keyword>
<feature type="signal peptide" evidence="1">
    <location>
        <begin position="1"/>
        <end position="21"/>
    </location>
</feature>
<feature type="chain" id="PRO_5045711094" evidence="1">
    <location>
        <begin position="22"/>
        <end position="106"/>
    </location>
</feature>
<name>A0ABQ8Q7Y6_9AGAR</name>
<evidence type="ECO:0000313" key="3">
    <source>
        <dbReference type="Proteomes" id="UP001163828"/>
    </source>
</evidence>
<protein>
    <submittedName>
        <fullName evidence="2">Uncharacterized protein</fullName>
    </submittedName>
</protein>
<sequence>MSSLFGALCVLIVSLATLAASAPFALRDVYNPHITAPVITWSVELGRRNSTTIYTDNEVKDSGLDTKGGGGKGLDESARLVSTSSGCELCKSNPGVFGFRLFLPPY</sequence>
<comment type="caution">
    <text evidence="2">The sequence shown here is derived from an EMBL/GenBank/DDBJ whole genome shotgun (WGS) entry which is preliminary data.</text>
</comment>
<accession>A0ABQ8Q7Y6</accession>
<evidence type="ECO:0000256" key="1">
    <source>
        <dbReference type="SAM" id="SignalP"/>
    </source>
</evidence>